<keyword evidence="4" id="KW-1185">Reference proteome</keyword>
<evidence type="ECO:0000256" key="1">
    <source>
        <dbReference type="ARBA" id="ARBA00022857"/>
    </source>
</evidence>
<dbReference type="InterPro" id="IPR016161">
    <property type="entry name" value="Ald_DH/histidinol_DH"/>
</dbReference>
<organism evidence="3 4">
    <name type="scientific">Pendulispora brunnea</name>
    <dbReference type="NCBI Taxonomy" id="2905690"/>
    <lineage>
        <taxon>Bacteria</taxon>
        <taxon>Pseudomonadati</taxon>
        <taxon>Myxococcota</taxon>
        <taxon>Myxococcia</taxon>
        <taxon>Myxococcales</taxon>
        <taxon>Sorangiineae</taxon>
        <taxon>Pendulisporaceae</taxon>
        <taxon>Pendulispora</taxon>
    </lineage>
</organism>
<reference evidence="3 4" key="1">
    <citation type="submission" date="2021-12" db="EMBL/GenBank/DDBJ databases">
        <title>Discovery of the Pendulisporaceae a myxobacterial family with distinct sporulation behavior and unique specialized metabolism.</title>
        <authorList>
            <person name="Garcia R."/>
            <person name="Popoff A."/>
            <person name="Bader C.D."/>
            <person name="Loehr J."/>
            <person name="Walesch S."/>
            <person name="Walt C."/>
            <person name="Boldt J."/>
            <person name="Bunk B."/>
            <person name="Haeckl F.J.F.P.J."/>
            <person name="Gunesch A.P."/>
            <person name="Birkelbach J."/>
            <person name="Nuebel U."/>
            <person name="Pietschmann T."/>
            <person name="Bach T."/>
            <person name="Mueller R."/>
        </authorList>
    </citation>
    <scope>NUCLEOTIDE SEQUENCE [LARGE SCALE GENOMIC DNA]</scope>
    <source>
        <strain evidence="3 4">MSr12523</strain>
    </source>
</reference>
<dbReference type="EMBL" id="CP089982">
    <property type="protein sequence ID" value="WXA92782.1"/>
    <property type="molecule type" value="Genomic_DNA"/>
</dbReference>
<dbReference type="Pfam" id="PF05893">
    <property type="entry name" value="LuxC"/>
    <property type="match status" value="1"/>
</dbReference>
<feature type="region of interest" description="Disordered" evidence="2">
    <location>
        <begin position="309"/>
        <end position="330"/>
    </location>
</feature>
<gene>
    <name evidence="3" type="ORF">LZC95_40840</name>
</gene>
<name>A0ABZ2K6A0_9BACT</name>
<feature type="compositionally biased region" description="Basic and acidic residues" evidence="2">
    <location>
        <begin position="321"/>
        <end position="330"/>
    </location>
</feature>
<evidence type="ECO:0000313" key="4">
    <source>
        <dbReference type="Proteomes" id="UP001379533"/>
    </source>
</evidence>
<dbReference type="InterPro" id="IPR008670">
    <property type="entry name" value="CoA_reduct_LuxC"/>
</dbReference>
<dbReference type="SUPFAM" id="SSF53720">
    <property type="entry name" value="ALDH-like"/>
    <property type="match status" value="1"/>
</dbReference>
<evidence type="ECO:0000313" key="3">
    <source>
        <dbReference type="EMBL" id="WXA92782.1"/>
    </source>
</evidence>
<proteinExistence type="predicted"/>
<sequence>MSRVADLRRILDAARALVEHRGALIPELVKSTGLSPEGVEHALLHHLETDATDDDLRTVLGGTVEATHVHVILSANVFVAALRAIVLARAAAPTVTVRPSSRDPAFATALVRELADPAITLAEKGGEGEIHVYGRDETIANVRASAPRGTLVRGHGAGMGIAIVTESADLVQAADALADDVIAFDQRGCLSPRIAFAADNSFAEKLHAALTARESTIRRGELTPSECADASRYADTVRFAGDLYEGKAHLVGVTDTLLVPPPGRHLHIMPLEALPTVLASLARSIVAVGLSDPAHALVPSLPGHARISALGRMQRPPLDGPVDRRPSART</sequence>
<accession>A0ABZ2K6A0</accession>
<dbReference type="RefSeq" id="WP_394843382.1">
    <property type="nucleotide sequence ID" value="NZ_CP089982.1"/>
</dbReference>
<dbReference type="Proteomes" id="UP001379533">
    <property type="component" value="Chromosome"/>
</dbReference>
<protein>
    <submittedName>
        <fullName evidence="3">Proline dehydrogenase</fullName>
    </submittedName>
</protein>
<keyword evidence="1" id="KW-0521">NADP</keyword>
<evidence type="ECO:0000256" key="2">
    <source>
        <dbReference type="SAM" id="MobiDB-lite"/>
    </source>
</evidence>